<dbReference type="EMBL" id="JAVREY010000142">
    <property type="protein sequence ID" value="MDT0469922.1"/>
    <property type="molecule type" value="Genomic_DNA"/>
</dbReference>
<proteinExistence type="predicted"/>
<evidence type="ECO:0000313" key="2">
    <source>
        <dbReference type="Proteomes" id="UP001183809"/>
    </source>
</evidence>
<keyword evidence="2" id="KW-1185">Reference proteome</keyword>
<gene>
    <name evidence="1" type="ORF">RM764_44560</name>
</gene>
<accession>A0ABU2U9L4</accession>
<reference evidence="2" key="1">
    <citation type="submission" date="2023-07" db="EMBL/GenBank/DDBJ databases">
        <title>30 novel species of actinomycetes from the DSMZ collection.</title>
        <authorList>
            <person name="Nouioui I."/>
        </authorList>
    </citation>
    <scope>NUCLEOTIDE SEQUENCE [LARGE SCALE GENOMIC DNA]</scope>
    <source>
        <strain evidence="2">DSM 41699</strain>
    </source>
</reference>
<dbReference type="Proteomes" id="UP001183809">
    <property type="component" value="Unassembled WGS sequence"/>
</dbReference>
<name>A0ABU2U9L4_9ACTN</name>
<evidence type="ECO:0000313" key="1">
    <source>
        <dbReference type="EMBL" id="MDT0469922.1"/>
    </source>
</evidence>
<dbReference type="RefSeq" id="WP_311701343.1">
    <property type="nucleotide sequence ID" value="NZ_JAVREY010000142.1"/>
</dbReference>
<sequence>MYVQIVCQSLRGKATAGLAQEARHLADHLGLSPAGMRTLGWQMEAVDTATGVLHALPGGAT</sequence>
<comment type="caution">
    <text evidence="1">The sequence shown here is derived from an EMBL/GenBank/DDBJ whole genome shotgun (WGS) entry which is preliminary data.</text>
</comment>
<protein>
    <submittedName>
        <fullName evidence="1">Uncharacterized protein</fullName>
    </submittedName>
</protein>
<organism evidence="1 2">
    <name type="scientific">Streptomyces gibsoniae</name>
    <dbReference type="NCBI Taxonomy" id="3075529"/>
    <lineage>
        <taxon>Bacteria</taxon>
        <taxon>Bacillati</taxon>
        <taxon>Actinomycetota</taxon>
        <taxon>Actinomycetes</taxon>
        <taxon>Kitasatosporales</taxon>
        <taxon>Streptomycetaceae</taxon>
        <taxon>Streptomyces</taxon>
    </lineage>
</organism>